<name>A0A0K1EIG7_CHOCO</name>
<dbReference type="STRING" id="52.CMC5_045410"/>
<keyword evidence="2" id="KW-0732">Signal</keyword>
<dbReference type="Proteomes" id="UP000067626">
    <property type="component" value="Chromosome"/>
</dbReference>
<evidence type="ECO:0000313" key="4">
    <source>
        <dbReference type="Proteomes" id="UP000067626"/>
    </source>
</evidence>
<dbReference type="OrthoDB" id="5511256at2"/>
<keyword evidence="4" id="KW-1185">Reference proteome</keyword>
<dbReference type="SUPFAM" id="SSF48452">
    <property type="entry name" value="TPR-like"/>
    <property type="match status" value="1"/>
</dbReference>
<proteinExistence type="predicted"/>
<accession>A0A0K1EIG7</accession>
<dbReference type="KEGG" id="ccro:CMC5_045410"/>
<dbReference type="InterPro" id="IPR011990">
    <property type="entry name" value="TPR-like_helical_dom_sf"/>
</dbReference>
<dbReference type="AlphaFoldDB" id="A0A0K1EIG7"/>
<feature type="signal peptide" evidence="2">
    <location>
        <begin position="1"/>
        <end position="28"/>
    </location>
</feature>
<evidence type="ECO:0000313" key="3">
    <source>
        <dbReference type="EMBL" id="AKT40388.1"/>
    </source>
</evidence>
<dbReference type="PATRIC" id="fig|52.7.peg.5013"/>
<sequence length="338" mass="34840">MSLKRCRTCGVLTLALSFGLLVSPPARAQTVDAQTVASAQSLYDQAVSEMDAGQFAPACPKLEEVTRLIPEGLGAKLTLAECYEKTGRLASAWAQYSLVETLAGRTGQAERLREAVAAAAVLKPRLAMLTVAVPAEVRAIAGLVIAWDGVTLGEEQWESALPVDAGAHRLVATAPGRRAWEEAVEVRGEGAPVIVEVKPLVVETVAPAAVEGRRGPEEAPSERAWQRPAALVALGVGVIGVGVGATLGGLAIARNGQSNEGHCNAENLCNQEGFALREQALALGNGSTVAMIAGGALLAGGAVLWFTAPARGKDKGAGELGRARVAVVPGGVLLQGRW</sequence>
<organism evidence="3 4">
    <name type="scientific">Chondromyces crocatus</name>
    <dbReference type="NCBI Taxonomy" id="52"/>
    <lineage>
        <taxon>Bacteria</taxon>
        <taxon>Pseudomonadati</taxon>
        <taxon>Myxococcota</taxon>
        <taxon>Polyangia</taxon>
        <taxon>Polyangiales</taxon>
        <taxon>Polyangiaceae</taxon>
        <taxon>Chondromyces</taxon>
    </lineage>
</organism>
<dbReference type="Gene3D" id="1.25.40.10">
    <property type="entry name" value="Tetratricopeptide repeat domain"/>
    <property type="match status" value="1"/>
</dbReference>
<protein>
    <recommendedName>
        <fullName evidence="5">PEGA domain-containing protein</fullName>
    </recommendedName>
</protein>
<evidence type="ECO:0000256" key="2">
    <source>
        <dbReference type="SAM" id="SignalP"/>
    </source>
</evidence>
<evidence type="ECO:0000256" key="1">
    <source>
        <dbReference type="SAM" id="Phobius"/>
    </source>
</evidence>
<dbReference type="RefSeq" id="WP_050432330.1">
    <property type="nucleotide sequence ID" value="NZ_CP012159.1"/>
</dbReference>
<feature type="transmembrane region" description="Helical" evidence="1">
    <location>
        <begin position="289"/>
        <end position="308"/>
    </location>
</feature>
<keyword evidence="1" id="KW-0472">Membrane</keyword>
<reference evidence="3 4" key="1">
    <citation type="submission" date="2015-07" db="EMBL/GenBank/DDBJ databases">
        <title>Genome analysis of myxobacterium Chondromyces crocatus Cm c5 reveals a high potential for natural compound synthesis and the genetic basis for the loss of fruiting body formation.</title>
        <authorList>
            <person name="Zaburannyi N."/>
            <person name="Bunk B."/>
            <person name="Maier J."/>
            <person name="Overmann J."/>
            <person name="Mueller R."/>
        </authorList>
    </citation>
    <scope>NUCLEOTIDE SEQUENCE [LARGE SCALE GENOMIC DNA]</scope>
    <source>
        <strain evidence="3 4">Cm c5</strain>
    </source>
</reference>
<feature type="chain" id="PRO_5005459516" description="PEGA domain-containing protein" evidence="2">
    <location>
        <begin position="29"/>
        <end position="338"/>
    </location>
</feature>
<dbReference type="EMBL" id="CP012159">
    <property type="protein sequence ID" value="AKT40388.1"/>
    <property type="molecule type" value="Genomic_DNA"/>
</dbReference>
<keyword evidence="1" id="KW-1133">Transmembrane helix</keyword>
<gene>
    <name evidence="3" type="ORF">CMC5_045410</name>
</gene>
<evidence type="ECO:0008006" key="5">
    <source>
        <dbReference type="Google" id="ProtNLM"/>
    </source>
</evidence>
<keyword evidence="1" id="KW-0812">Transmembrane</keyword>